<dbReference type="AlphaFoldDB" id="A0A2A7MGR2"/>
<dbReference type="PROSITE" id="PS01124">
    <property type="entry name" value="HTH_ARAC_FAMILY_2"/>
    <property type="match status" value="1"/>
</dbReference>
<dbReference type="GO" id="GO:0043565">
    <property type="term" value="F:sequence-specific DNA binding"/>
    <property type="evidence" value="ECO:0007669"/>
    <property type="project" value="InterPro"/>
</dbReference>
<dbReference type="CDD" id="cd07001">
    <property type="entry name" value="cupin_YbfI-like_N"/>
    <property type="match status" value="1"/>
</dbReference>
<gene>
    <name evidence="5" type="ORF">CQ394_00790</name>
</gene>
<comment type="caution">
    <text evidence="5">The sequence shown here is derived from an EMBL/GenBank/DDBJ whole genome shotgun (WGS) entry which is preliminary data.</text>
</comment>
<sequence length="273" mass="32386">MGQEARKAVFDEDLNIEAYQFEGIMQKFPNHFHEHYVIGFIERGNRHLLCKNKSYDLQSGDLMLMNPKENHTCESIDGQPLDYRCLNIKPEIMEMMVYEITGGRYMPQFTRNVIYSSNEVTLIRELHHMIMEKYKEFEKEEAFYFLIEYFLKKYTEKVETNSAQISTQIRESCDYMDRNYRNQVSLEDLCNVSGLKKYTLLRSFTKQCGVTPYQYLEAVRINHAKKLLECGVEPIEVAMQTGFSDQSHFTRFFKSFIGITPKQYQIIFKEEES</sequence>
<keyword evidence="3" id="KW-0804">Transcription</keyword>
<dbReference type="EMBL" id="PDCJ01000001">
    <property type="protein sequence ID" value="PEG30298.1"/>
    <property type="molecule type" value="Genomic_DNA"/>
</dbReference>
<dbReference type="STRING" id="137838.GCA_001458595_01596"/>
<dbReference type="PANTHER" id="PTHR46796:SF2">
    <property type="entry name" value="TRANSCRIPTIONAL REGULATORY PROTEIN"/>
    <property type="match status" value="1"/>
</dbReference>
<proteinExistence type="predicted"/>
<dbReference type="Proteomes" id="UP000220840">
    <property type="component" value="Unassembled WGS sequence"/>
</dbReference>
<evidence type="ECO:0000256" key="3">
    <source>
        <dbReference type="ARBA" id="ARBA00023163"/>
    </source>
</evidence>
<organism evidence="5 6">
    <name type="scientific">Clostridium neonatale</name>
    <dbReference type="NCBI Taxonomy" id="137838"/>
    <lineage>
        <taxon>Bacteria</taxon>
        <taxon>Bacillati</taxon>
        <taxon>Bacillota</taxon>
        <taxon>Clostridia</taxon>
        <taxon>Eubacteriales</taxon>
        <taxon>Clostridiaceae</taxon>
        <taxon>Clostridium</taxon>
    </lineage>
</organism>
<keyword evidence="2" id="KW-0238">DNA-binding</keyword>
<dbReference type="InterPro" id="IPR018060">
    <property type="entry name" value="HTH_AraC"/>
</dbReference>
<dbReference type="PANTHER" id="PTHR46796">
    <property type="entry name" value="HTH-TYPE TRANSCRIPTIONAL ACTIVATOR RHAS-RELATED"/>
    <property type="match status" value="1"/>
</dbReference>
<evidence type="ECO:0000256" key="1">
    <source>
        <dbReference type="ARBA" id="ARBA00023015"/>
    </source>
</evidence>
<dbReference type="InterPro" id="IPR020449">
    <property type="entry name" value="Tscrpt_reg_AraC-type_HTH"/>
</dbReference>
<accession>A0A2A7MGR2</accession>
<keyword evidence="1" id="KW-0805">Transcription regulation</keyword>
<dbReference type="SUPFAM" id="SSF51215">
    <property type="entry name" value="Regulatory protein AraC"/>
    <property type="match status" value="1"/>
</dbReference>
<dbReference type="SUPFAM" id="SSF46689">
    <property type="entry name" value="Homeodomain-like"/>
    <property type="match status" value="2"/>
</dbReference>
<evidence type="ECO:0000313" key="6">
    <source>
        <dbReference type="Proteomes" id="UP000220840"/>
    </source>
</evidence>
<dbReference type="GO" id="GO:0003700">
    <property type="term" value="F:DNA-binding transcription factor activity"/>
    <property type="evidence" value="ECO:0007669"/>
    <property type="project" value="InterPro"/>
</dbReference>
<evidence type="ECO:0000256" key="2">
    <source>
        <dbReference type="ARBA" id="ARBA00023125"/>
    </source>
</evidence>
<dbReference type="InterPro" id="IPR014710">
    <property type="entry name" value="RmlC-like_jellyroll"/>
</dbReference>
<dbReference type="Pfam" id="PF12833">
    <property type="entry name" value="HTH_18"/>
    <property type="match status" value="1"/>
</dbReference>
<dbReference type="RefSeq" id="WP_058294469.1">
    <property type="nucleotide sequence ID" value="NZ_CAMRXB010000033.1"/>
</dbReference>
<feature type="domain" description="HTH araC/xylS-type" evidence="4">
    <location>
        <begin position="170"/>
        <end position="267"/>
    </location>
</feature>
<name>A0A2A7MGR2_9CLOT</name>
<dbReference type="InterPro" id="IPR009057">
    <property type="entry name" value="Homeodomain-like_sf"/>
</dbReference>
<dbReference type="Gene3D" id="2.60.120.10">
    <property type="entry name" value="Jelly Rolls"/>
    <property type="match status" value="1"/>
</dbReference>
<dbReference type="Pfam" id="PF02311">
    <property type="entry name" value="AraC_binding"/>
    <property type="match status" value="1"/>
</dbReference>
<dbReference type="InterPro" id="IPR003313">
    <property type="entry name" value="AraC-bd"/>
</dbReference>
<dbReference type="InterPro" id="IPR050204">
    <property type="entry name" value="AraC_XylS_family_regulators"/>
</dbReference>
<dbReference type="OrthoDB" id="183331at2"/>
<reference evidence="5 6" key="1">
    <citation type="submission" date="2017-10" db="EMBL/GenBank/DDBJ databases">
        <title>Effective Description of Clostridium neonatale sp. nov. linked to necrotizing enterocolitis in neonates and a clarification of species assignable to the genus Clostridium (Prazmowski 1880) emend. Lawson and Rainey 2016.</title>
        <authorList>
            <person name="Bernard K."/>
            <person name="Burdz T."/>
            <person name="Wiebe D."/>
            <person name="Balcewich B."/>
            <person name="Alfa M."/>
            <person name="Bernier A.-M."/>
        </authorList>
    </citation>
    <scope>NUCLEOTIDE SEQUENCE [LARGE SCALE GENOMIC DNA]</scope>
    <source>
        <strain evidence="5 6">LCDC99A005</strain>
    </source>
</reference>
<dbReference type="Gene3D" id="1.10.10.60">
    <property type="entry name" value="Homeodomain-like"/>
    <property type="match status" value="2"/>
</dbReference>
<evidence type="ECO:0000259" key="4">
    <source>
        <dbReference type="PROSITE" id="PS01124"/>
    </source>
</evidence>
<dbReference type="PRINTS" id="PR00032">
    <property type="entry name" value="HTHARAC"/>
</dbReference>
<keyword evidence="6" id="KW-1185">Reference proteome</keyword>
<evidence type="ECO:0000313" key="5">
    <source>
        <dbReference type="EMBL" id="PEG30298.1"/>
    </source>
</evidence>
<protein>
    <submittedName>
        <fullName evidence="5">AraC family transcriptional regulator</fullName>
    </submittedName>
</protein>
<dbReference type="SMART" id="SM00342">
    <property type="entry name" value="HTH_ARAC"/>
    <property type="match status" value="1"/>
</dbReference>
<dbReference type="InterPro" id="IPR037923">
    <property type="entry name" value="HTH-like"/>
</dbReference>